<proteinExistence type="inferred from homology"/>
<name>A0A1S3WVG8_ERIEU</name>
<comment type="similarity">
    <text evidence="2">Belongs to the RRP1 family.</text>
</comment>
<evidence type="ECO:0000313" key="5">
    <source>
        <dbReference type="Proteomes" id="UP001652624"/>
    </source>
</evidence>
<evidence type="ECO:0000256" key="4">
    <source>
        <dbReference type="SAM" id="MobiDB-lite"/>
    </source>
</evidence>
<feature type="region of interest" description="Disordered" evidence="4">
    <location>
        <begin position="227"/>
        <end position="259"/>
    </location>
</feature>
<gene>
    <name evidence="6" type="primary">RRP1B</name>
</gene>
<dbReference type="OrthoDB" id="2019504at2759"/>
<evidence type="ECO:0000313" key="6">
    <source>
        <dbReference type="RefSeq" id="XP_016050315.1"/>
    </source>
</evidence>
<dbReference type="GO" id="GO:0005634">
    <property type="term" value="C:nucleus"/>
    <property type="evidence" value="ECO:0007669"/>
    <property type="project" value="UniProtKB-SubCell"/>
</dbReference>
<keyword evidence="5" id="KW-1185">Reference proteome</keyword>
<dbReference type="AlphaFoldDB" id="A0A1S3WVG8"/>
<feature type="compositionally biased region" description="Pro residues" evidence="4">
    <location>
        <begin position="426"/>
        <end position="442"/>
    </location>
</feature>
<feature type="region of interest" description="Disordered" evidence="4">
    <location>
        <begin position="629"/>
        <end position="672"/>
    </location>
</feature>
<feature type="compositionally biased region" description="Polar residues" evidence="4">
    <location>
        <begin position="589"/>
        <end position="599"/>
    </location>
</feature>
<keyword evidence="3" id="KW-0539">Nucleus</keyword>
<dbReference type="Proteomes" id="UP001652624">
    <property type="component" value="Chromosome 9"/>
</dbReference>
<dbReference type="PANTHER" id="PTHR13026">
    <property type="entry name" value="NNP-1 PROTEIN NOVEL NUCLEAR PROTEIN 1 NOP52"/>
    <property type="match status" value="1"/>
</dbReference>
<dbReference type="GeneID" id="103127307"/>
<dbReference type="FunCoup" id="A0A1S3WVG8">
    <property type="interactions" value="3020"/>
</dbReference>
<feature type="compositionally biased region" description="Basic residues" evidence="4">
    <location>
        <begin position="405"/>
        <end position="415"/>
    </location>
</feature>
<dbReference type="GO" id="GO:0006364">
    <property type="term" value="P:rRNA processing"/>
    <property type="evidence" value="ECO:0007669"/>
    <property type="project" value="UniProtKB-KW"/>
</dbReference>
<feature type="region of interest" description="Disordered" evidence="4">
    <location>
        <begin position="585"/>
        <end position="607"/>
    </location>
</feature>
<evidence type="ECO:0000256" key="1">
    <source>
        <dbReference type="ARBA" id="ARBA00004123"/>
    </source>
</evidence>
<dbReference type="RefSeq" id="XP_016050315.1">
    <property type="nucleotide sequence ID" value="XM_016194829.2"/>
</dbReference>
<feature type="compositionally biased region" description="Low complexity" evidence="4">
    <location>
        <begin position="387"/>
        <end position="404"/>
    </location>
</feature>
<comment type="subcellular location">
    <subcellularLocation>
        <location evidence="1">Nucleus</location>
    </subcellularLocation>
</comment>
<protein>
    <submittedName>
        <fullName evidence="6">Ribosomal RNA processing protein 1 homolog B</fullName>
    </submittedName>
</protein>
<dbReference type="InParanoid" id="A0A1S3WVG8"/>
<dbReference type="InterPro" id="IPR010301">
    <property type="entry name" value="RRP1"/>
</dbReference>
<evidence type="ECO:0000256" key="2">
    <source>
        <dbReference type="ARBA" id="ARBA00006374"/>
    </source>
</evidence>
<evidence type="ECO:0000256" key="3">
    <source>
        <dbReference type="ARBA" id="ARBA00023242"/>
    </source>
</evidence>
<dbReference type="PANTHER" id="PTHR13026:SF2">
    <property type="entry name" value="RIBOSOMAL RNA PROCESSING PROTEIN 1 HOMOLOG B"/>
    <property type="match status" value="1"/>
</dbReference>
<dbReference type="Pfam" id="PF05997">
    <property type="entry name" value="Nop52"/>
    <property type="match status" value="1"/>
</dbReference>
<sequence length="672" mass="72698">MAPATPPAEVRFAQRLASHERGVRERAVRKLRQFVSLRTQRDAGGFTQEELLKIWRGLFHCLGALDQPPLQEELATAFSQLIHAVGNPETQLLFLQTFWQTLNHEWTGLDRLRMDTFCMLTRLVLRQAFEVLRQDSWEQSRVKLLLGVLTREVLVPESRAPDGVKLHFVDIYLDELARVGGGELLAEQSLVFIEPFCKVAARTKDPALLQTITRGVFEVMVEQSALAPEKPAGPGTEPEAACRKAAPGQPGCREDGGGDGAEGPWLLQFDYKAVADRLLAMTSRKGTPAVNRKRLSGLARKFRELSGGGKSALGFTEDPSEAAEGQTAGHQEGSTPVGACTEERGPGSAPCPPEPVQKRRREKSRPPAQQAAAEAPRDRGDPPPAAPGRTPEAGVGEPRAAPVPGKRKRPRKRSLRAREVTSQLAPAPPEAPSSPARGPPPGSTHVPKKKRKLEAPPINGRGPSTLAWPLPQKGNPQGRPAEGRSVGGLKRKGAPPGTGPWDQKMGLGRKRRKGKEAPGATSPKSPVRRLSTPQAGGGDLLTSTALPHAQAFSPVKRLKTPKTENEFVRFHTPLPPKALFFRRARSGGSAPSLSPTRQLIGTPAGSKKVTFGLSRNTTAEFKKTDKSLLLSPTGPERVAFNPERQPLHGVLKTPSGTPTGTPRRRPTAMDFF</sequence>
<feature type="region of interest" description="Disordered" evidence="4">
    <location>
        <begin position="307"/>
        <end position="558"/>
    </location>
</feature>
<accession>A0A1S3WVG8</accession>
<reference evidence="6" key="1">
    <citation type="submission" date="2025-08" db="UniProtKB">
        <authorList>
            <consortium name="RefSeq"/>
        </authorList>
    </citation>
    <scope>IDENTIFICATION</scope>
</reference>
<dbReference type="CTD" id="23076"/>
<organism evidence="5 6">
    <name type="scientific">Erinaceus europaeus</name>
    <name type="common">Western European hedgehog</name>
    <dbReference type="NCBI Taxonomy" id="9365"/>
    <lineage>
        <taxon>Eukaryota</taxon>
        <taxon>Metazoa</taxon>
        <taxon>Chordata</taxon>
        <taxon>Craniata</taxon>
        <taxon>Vertebrata</taxon>
        <taxon>Euteleostomi</taxon>
        <taxon>Mammalia</taxon>
        <taxon>Eutheria</taxon>
        <taxon>Laurasiatheria</taxon>
        <taxon>Eulipotyphla</taxon>
        <taxon>Erinaceidae</taxon>
        <taxon>Erinaceinae</taxon>
        <taxon>Erinaceus</taxon>
    </lineage>
</organism>
<dbReference type="GO" id="GO:0030688">
    <property type="term" value="C:preribosome, small subunit precursor"/>
    <property type="evidence" value="ECO:0007669"/>
    <property type="project" value="InterPro"/>
</dbReference>